<dbReference type="InterPro" id="IPR003591">
    <property type="entry name" value="Leu-rich_rpt_typical-subtyp"/>
</dbReference>
<dbReference type="SMART" id="SM00369">
    <property type="entry name" value="LRR_TYP"/>
    <property type="match status" value="10"/>
</dbReference>
<dbReference type="Pfam" id="PF13855">
    <property type="entry name" value="LRR_8"/>
    <property type="match status" value="1"/>
</dbReference>
<dbReference type="STRING" id="1043004.A0A074WPZ6"/>
<dbReference type="Gene3D" id="3.80.10.10">
    <property type="entry name" value="Ribonuclease Inhibitor"/>
    <property type="match status" value="3"/>
</dbReference>
<feature type="compositionally biased region" description="Polar residues" evidence="3">
    <location>
        <begin position="84"/>
        <end position="94"/>
    </location>
</feature>
<dbReference type="Proteomes" id="UP000027730">
    <property type="component" value="Unassembled WGS sequence"/>
</dbReference>
<dbReference type="HOGENOM" id="CLU_007408_0_0_1"/>
<dbReference type="AlphaFoldDB" id="A0A074WPZ6"/>
<accession>A0A074WPZ6</accession>
<feature type="compositionally biased region" description="Polar residues" evidence="3">
    <location>
        <begin position="381"/>
        <end position="392"/>
    </location>
</feature>
<dbReference type="SUPFAM" id="SSF52058">
    <property type="entry name" value="L domain-like"/>
    <property type="match status" value="2"/>
</dbReference>
<proteinExistence type="predicted"/>
<dbReference type="InterPro" id="IPR032675">
    <property type="entry name" value="LRR_dom_sf"/>
</dbReference>
<dbReference type="SMART" id="SM00365">
    <property type="entry name" value="LRR_SD22"/>
    <property type="match status" value="4"/>
</dbReference>
<feature type="compositionally biased region" description="Low complexity" evidence="3">
    <location>
        <begin position="309"/>
        <end position="329"/>
    </location>
</feature>
<feature type="compositionally biased region" description="Polar residues" evidence="3">
    <location>
        <begin position="210"/>
        <end position="219"/>
    </location>
</feature>
<evidence type="ECO:0000313" key="4">
    <source>
        <dbReference type="EMBL" id="KEQ71792.1"/>
    </source>
</evidence>
<dbReference type="PROSITE" id="PS51450">
    <property type="entry name" value="LRR"/>
    <property type="match status" value="4"/>
</dbReference>
<evidence type="ECO:0000313" key="5">
    <source>
        <dbReference type="Proteomes" id="UP000027730"/>
    </source>
</evidence>
<feature type="compositionally biased region" description="Low complexity" evidence="3">
    <location>
        <begin position="64"/>
        <end position="79"/>
    </location>
</feature>
<feature type="compositionally biased region" description="Low complexity" evidence="3">
    <location>
        <begin position="143"/>
        <end position="152"/>
    </location>
</feature>
<dbReference type="InterPro" id="IPR001611">
    <property type="entry name" value="Leu-rich_rpt"/>
</dbReference>
<dbReference type="PANTHER" id="PTHR48051:SF1">
    <property type="entry name" value="RAS SUPPRESSOR PROTEIN 1"/>
    <property type="match status" value="1"/>
</dbReference>
<reference evidence="4 5" key="1">
    <citation type="journal article" date="2014" name="BMC Genomics">
        <title>Genome sequencing of four Aureobasidium pullulans varieties: biotechnological potential, stress tolerance, and description of new species.</title>
        <authorList>
            <person name="Gostin Ar C."/>
            <person name="Ohm R.A."/>
            <person name="Kogej T."/>
            <person name="Sonjak S."/>
            <person name="Turk M."/>
            <person name="Zajc J."/>
            <person name="Zalar P."/>
            <person name="Grube M."/>
            <person name="Sun H."/>
            <person name="Han J."/>
            <person name="Sharma A."/>
            <person name="Chiniquy J."/>
            <person name="Ngan C.Y."/>
            <person name="Lipzen A."/>
            <person name="Barry K."/>
            <person name="Grigoriev I.V."/>
            <person name="Gunde-Cimerman N."/>
        </authorList>
    </citation>
    <scope>NUCLEOTIDE SEQUENCE [LARGE SCALE GENOMIC DNA]</scope>
    <source>
        <strain evidence="4 5">CBS 147.97</strain>
    </source>
</reference>
<evidence type="ECO:0000256" key="3">
    <source>
        <dbReference type="SAM" id="MobiDB-lite"/>
    </source>
</evidence>
<feature type="region of interest" description="Disordered" evidence="3">
    <location>
        <begin position="1"/>
        <end position="119"/>
    </location>
</feature>
<evidence type="ECO:0000256" key="1">
    <source>
        <dbReference type="ARBA" id="ARBA00022614"/>
    </source>
</evidence>
<keyword evidence="5" id="KW-1185">Reference proteome</keyword>
<dbReference type="OrthoDB" id="676979at2759"/>
<dbReference type="RefSeq" id="XP_013426047.1">
    <property type="nucleotide sequence ID" value="XM_013570593.1"/>
</dbReference>
<dbReference type="SMART" id="SM00364">
    <property type="entry name" value="LRR_BAC"/>
    <property type="match status" value="6"/>
</dbReference>
<dbReference type="Pfam" id="PF00560">
    <property type="entry name" value="LRR_1"/>
    <property type="match status" value="1"/>
</dbReference>
<gene>
    <name evidence="4" type="ORF">M436DRAFT_74195</name>
</gene>
<feature type="region of interest" description="Disordered" evidence="3">
    <location>
        <begin position="143"/>
        <end position="410"/>
    </location>
</feature>
<feature type="compositionally biased region" description="Polar residues" evidence="3">
    <location>
        <begin position="1"/>
        <end position="22"/>
    </location>
</feature>
<sequence length="1006" mass="108456">MDPSTSATPLKSSGIPNFSSIARPSASRLPAPNNHHKTALPSPTKSSASLKPSPTKKALPRPLSSSAGFRSSISAPSSAILPPRTSSHRSTYSVSEKPAPATRKPASRPVSYIAQSRRPVSSIITTAQQEDLNDQLGSLDAFRSASRAASRQADYDDAPQLDHADEPKTPSAKRVSRLSLSDRTVESLSRLPETPGTDRRRSSFFAPQSPMGQSSSPASAMSIDETRELPRPTTVSKMPSPSKRSSAMPPPASKMPAQVALPRAPSSIGLTPSRLGRPASVAGKPITAASTPKVSSMKPLQRTSSLRQPGAGVAATPRPRPTTSNSTPAIKTRPTPATAVKVAPQKEPQASPEKAASSSAALRNQIAKAKAAKRAPVVAKGQQSNSQGNDSASDPFADPFNTKPKGSSGLMRKRIEAARGDGRLNIAGLGLKNIPDEVLSMYDQREDSSMNWSQMTDLVRFVAADNDLDTISDDIFPDVTTEVAMDNQSEFKGLQFRGVEMLDLHGNNLQAVPAGLRWLERLTVLNLSHNKLGNTVFDTIGQLESLRELKIGNNNLSGYLPQTIGRLNNLRTLELQHNKLLSLPDGLRELVNLQVLNVAGNQLTGLPMDVFETLPIVDLNASNNAMVGALFPFSVSGLAKLERLDVANNSLASLAFSENLSLPAIKSINMASNRIVALPDMSGWKELVSLVAADNKISMLPQGFTGLKYLKQADLTGNELTKLHDNIGLMDSLDVLKVAANPLRERKLLNMSTEELKRSLAQRLRTSGQGVAGEEFEDEGIDIQSPRDSGSQWGVVSGTLDLRDKNLVDDDADVLRSIFSTEDVRELKLARNNFVTIPFEISLAQNLRILDLSNCSLGDRYLTEVVTLTALQELFLGSNKISSWEPLLTLLHAPRLSYLDVSNNRLVGSVPKVKESFPELRIMHAGSNRIDAVSDEALAGLQSVDLADNNIGYIPPEIGLLWDQGLKGLSIGGNVFRVPSHRILEKGTEATMLWLKDKIAQDDETF</sequence>
<keyword evidence="1" id="KW-0433">Leucine-rich repeat</keyword>
<dbReference type="EMBL" id="KL584713">
    <property type="protein sequence ID" value="KEQ71792.1"/>
    <property type="molecule type" value="Genomic_DNA"/>
</dbReference>
<dbReference type="PANTHER" id="PTHR48051">
    <property type="match status" value="1"/>
</dbReference>
<feature type="compositionally biased region" description="Low complexity" evidence="3">
    <location>
        <begin position="236"/>
        <end position="247"/>
    </location>
</feature>
<protein>
    <submittedName>
        <fullName evidence="4">L domain-like protein</fullName>
    </submittedName>
</protein>
<keyword evidence="2" id="KW-0677">Repeat</keyword>
<dbReference type="GeneID" id="25415430"/>
<dbReference type="GO" id="GO:0005737">
    <property type="term" value="C:cytoplasm"/>
    <property type="evidence" value="ECO:0007669"/>
    <property type="project" value="TreeGrafter"/>
</dbReference>
<organism evidence="4 5">
    <name type="scientific">Aureobasidium namibiae CBS 147.97</name>
    <dbReference type="NCBI Taxonomy" id="1043004"/>
    <lineage>
        <taxon>Eukaryota</taxon>
        <taxon>Fungi</taxon>
        <taxon>Dikarya</taxon>
        <taxon>Ascomycota</taxon>
        <taxon>Pezizomycotina</taxon>
        <taxon>Dothideomycetes</taxon>
        <taxon>Dothideomycetidae</taxon>
        <taxon>Dothideales</taxon>
        <taxon>Saccotheciaceae</taxon>
        <taxon>Aureobasidium</taxon>
    </lineage>
</organism>
<feature type="compositionally biased region" description="Polar residues" evidence="3">
    <location>
        <begin position="41"/>
        <end position="52"/>
    </location>
</feature>
<name>A0A074WPZ6_9PEZI</name>
<evidence type="ECO:0000256" key="2">
    <source>
        <dbReference type="ARBA" id="ARBA00022737"/>
    </source>
</evidence>
<dbReference type="InterPro" id="IPR050216">
    <property type="entry name" value="LRR_domain-containing"/>
</dbReference>